<reference evidence="1 2" key="1">
    <citation type="journal article" date="2004" name="Genome Res.">
        <title>The complete genome and proteome of Mycoplasma mobile.</title>
        <authorList>
            <person name="Jaffe J.D."/>
            <person name="Stange-Thomann N."/>
            <person name="Smith C."/>
            <person name="DeCaprio D."/>
            <person name="Fisher S."/>
            <person name="Butler J."/>
            <person name="Calvo S."/>
            <person name="Elkins T."/>
            <person name="FitzGerald M.G."/>
            <person name="Hafez N."/>
            <person name="Kodira C.D."/>
            <person name="Major J."/>
            <person name="Wang S."/>
            <person name="Wilkinson J."/>
            <person name="Nicol R."/>
            <person name="Nusbaum C."/>
            <person name="Birren B."/>
            <person name="Berg H.C."/>
            <person name="Church G.M."/>
        </authorList>
    </citation>
    <scope>NUCLEOTIDE SEQUENCE [LARGE SCALE GENOMIC DNA]</scope>
    <source>
        <strain evidence="2">ATCC 43663 / 163K / NCTC 11711</strain>
    </source>
</reference>
<gene>
    <name evidence="1" type="ordered locus">MMOB1340</name>
</gene>
<dbReference type="Proteomes" id="UP000009072">
    <property type="component" value="Chromosome"/>
</dbReference>
<evidence type="ECO:0000313" key="2">
    <source>
        <dbReference type="Proteomes" id="UP000009072"/>
    </source>
</evidence>
<dbReference type="AlphaFoldDB" id="Q6KIF6"/>
<dbReference type="STRING" id="267748.MMOB1340"/>
<name>Q6KIF6_MYCM1</name>
<proteinExistence type="predicted"/>
<protein>
    <submittedName>
        <fullName evidence="1">Expressed protein</fullName>
    </submittedName>
</protein>
<dbReference type="EMBL" id="AE017308">
    <property type="protein sequence ID" value="AAT27620.1"/>
    <property type="molecule type" value="Genomic_DNA"/>
</dbReference>
<accession>Q6KIF6</accession>
<keyword evidence="2" id="KW-1185">Reference proteome</keyword>
<organism evidence="1 2">
    <name type="scientific">Mycoplasma mobile (strain ATCC 43663 / 163K / NCTC 11711)</name>
    <name type="common">Mesomycoplasma mobile</name>
    <dbReference type="NCBI Taxonomy" id="267748"/>
    <lineage>
        <taxon>Bacteria</taxon>
        <taxon>Bacillati</taxon>
        <taxon>Mycoplasmatota</taxon>
        <taxon>Mycoplasmoidales</taxon>
        <taxon>Metamycoplasmataceae</taxon>
        <taxon>Mesomycoplasma</taxon>
    </lineage>
</organism>
<dbReference type="KEGG" id="mmo:MMOB1340"/>
<dbReference type="HOGENOM" id="CLU_831115_0_0_14"/>
<evidence type="ECO:0000313" key="1">
    <source>
        <dbReference type="EMBL" id="AAT27620.1"/>
    </source>
</evidence>
<sequence length="334" mass="37370">MKKKMKWKIFTSTSISIASIIAIVAPTTVVLVSNSNTESTLNSLKKEIQDKIEDRIIRGSDTILPTALNLTNLRNNILGLPNIDNLTYFFKFTNQATNSNGGNNFNGSISIDITLRLNGQEVLLENQLVRNFRTNAFESFANIKVEPFNAQTLRPNAFSDFRKGLPPSNIFKLSLTTNVEEYLIIVRDETSVSLRIKGTDPSDNINPLDRTITVSGFVSRNDPQGIANLAIQRIDNFESGTIALKPEYLNNSFQVNLINNENLITLINRDFELLLGIENINNITYSISYKIESFNETSVFARIIITISRDGVPPANSQTSRPIEIIIRKMSGSF</sequence>